<comment type="caution">
    <text evidence="1">The sequence shown here is derived from an EMBL/GenBank/DDBJ whole genome shotgun (WGS) entry which is preliminary data.</text>
</comment>
<sequence length="89" mass="10249">MKMLHAYSIDLQKNITATQAHDFYSKLIKSSQNFQCSDEDCRAPVICVNFGKKPGEYKMPVHFRISPKHTENCSIQKDIDEQAKRLSTN</sequence>
<dbReference type="OrthoDB" id="2990272at2"/>
<name>W7E7B7_9PROT</name>
<dbReference type="STRING" id="1208583.COMX_04905"/>
<gene>
    <name evidence="1" type="ORF">COMX_04905</name>
</gene>
<reference evidence="1 2" key="1">
    <citation type="journal article" date="2014" name="Genome Announc.">
        <title>Draft Genome Sequence of Commensalibacter papalotli MX01, a Symbiont Identified from the Guts of Overwintering Monarch Butterflies.</title>
        <authorList>
            <person name="Servin-Garciduenas L.E."/>
            <person name="Sanchez-Quinto A."/>
            <person name="Martinez-Romero E."/>
        </authorList>
    </citation>
    <scope>NUCLEOTIDE SEQUENCE [LARGE SCALE GENOMIC DNA]</scope>
    <source>
        <strain evidence="2">MX-MONARCH01</strain>
    </source>
</reference>
<dbReference type="Proteomes" id="UP000019250">
    <property type="component" value="Unassembled WGS sequence"/>
</dbReference>
<dbReference type="RefSeq" id="WP_034337679.1">
    <property type="nucleotide sequence ID" value="NZ_ATSX01000001.1"/>
</dbReference>
<organism evidence="1 2">
    <name type="scientific">Commensalibacter papalotli</name>
    <name type="common">ex Servin-Garciduenas et al. 2014</name>
    <dbReference type="NCBI Taxonomy" id="1208583"/>
    <lineage>
        <taxon>Bacteria</taxon>
        <taxon>Pseudomonadati</taxon>
        <taxon>Pseudomonadota</taxon>
        <taxon>Alphaproteobacteria</taxon>
        <taxon>Acetobacterales</taxon>
        <taxon>Acetobacteraceae</taxon>
    </lineage>
</organism>
<evidence type="ECO:0000313" key="1">
    <source>
        <dbReference type="EMBL" id="EUK19061.1"/>
    </source>
</evidence>
<dbReference type="EMBL" id="ATSX01000001">
    <property type="protein sequence ID" value="EUK19061.1"/>
    <property type="molecule type" value="Genomic_DNA"/>
</dbReference>
<protein>
    <submittedName>
        <fullName evidence="1">Uncharacterized protein</fullName>
    </submittedName>
</protein>
<evidence type="ECO:0000313" key="2">
    <source>
        <dbReference type="Proteomes" id="UP000019250"/>
    </source>
</evidence>
<dbReference type="AlphaFoldDB" id="W7E7B7"/>
<keyword evidence="2" id="KW-1185">Reference proteome</keyword>
<accession>W7E7B7</accession>
<proteinExistence type="predicted"/>